<dbReference type="EMBL" id="GGEC01055560">
    <property type="protein sequence ID" value="MBX36044.1"/>
    <property type="molecule type" value="Transcribed_RNA"/>
</dbReference>
<name>A0A2P2N0S4_RHIMU</name>
<organism evidence="1">
    <name type="scientific">Rhizophora mucronata</name>
    <name type="common">Asiatic mangrove</name>
    <dbReference type="NCBI Taxonomy" id="61149"/>
    <lineage>
        <taxon>Eukaryota</taxon>
        <taxon>Viridiplantae</taxon>
        <taxon>Streptophyta</taxon>
        <taxon>Embryophyta</taxon>
        <taxon>Tracheophyta</taxon>
        <taxon>Spermatophyta</taxon>
        <taxon>Magnoliopsida</taxon>
        <taxon>eudicotyledons</taxon>
        <taxon>Gunneridae</taxon>
        <taxon>Pentapetalae</taxon>
        <taxon>rosids</taxon>
        <taxon>fabids</taxon>
        <taxon>Malpighiales</taxon>
        <taxon>Rhizophoraceae</taxon>
        <taxon>Rhizophora</taxon>
    </lineage>
</organism>
<sequence>MFQTLLVSYIYL</sequence>
<evidence type="ECO:0000313" key="1">
    <source>
        <dbReference type="EMBL" id="MBX36044.1"/>
    </source>
</evidence>
<accession>A0A2P2N0S4</accession>
<proteinExistence type="predicted"/>
<reference evidence="1" key="1">
    <citation type="submission" date="2018-02" db="EMBL/GenBank/DDBJ databases">
        <title>Rhizophora mucronata_Transcriptome.</title>
        <authorList>
            <person name="Meera S.P."/>
            <person name="Sreeshan A."/>
            <person name="Augustine A."/>
        </authorList>
    </citation>
    <scope>NUCLEOTIDE SEQUENCE</scope>
    <source>
        <tissue evidence="1">Leaf</tissue>
    </source>
</reference>
<protein>
    <submittedName>
        <fullName evidence="1">Uncharacterized protein</fullName>
    </submittedName>
</protein>